<protein>
    <submittedName>
        <fullName evidence="3">DUF2892 domain-containing protein</fullName>
    </submittedName>
</protein>
<dbReference type="InterPro" id="IPR021309">
    <property type="entry name" value="YgaP-like_TM"/>
</dbReference>
<organism evidence="3 4">
    <name type="scientific">Alsobacter ponti</name>
    <dbReference type="NCBI Taxonomy" id="2962936"/>
    <lineage>
        <taxon>Bacteria</taxon>
        <taxon>Pseudomonadati</taxon>
        <taxon>Pseudomonadota</taxon>
        <taxon>Alphaproteobacteria</taxon>
        <taxon>Hyphomicrobiales</taxon>
        <taxon>Alsobacteraceae</taxon>
        <taxon>Alsobacter</taxon>
    </lineage>
</organism>
<accession>A0ABT1LJ08</accession>
<feature type="transmembrane region" description="Helical" evidence="1">
    <location>
        <begin position="36"/>
        <end position="59"/>
    </location>
</feature>
<keyword evidence="4" id="KW-1185">Reference proteome</keyword>
<keyword evidence="1" id="KW-0472">Membrane</keyword>
<keyword evidence="1" id="KW-0812">Transmembrane</keyword>
<dbReference type="Pfam" id="PF11127">
    <property type="entry name" value="YgaP-like_TM"/>
    <property type="match status" value="1"/>
</dbReference>
<comment type="caution">
    <text evidence="3">The sequence shown here is derived from an EMBL/GenBank/DDBJ whole genome shotgun (WGS) entry which is preliminary data.</text>
</comment>
<reference evidence="3 4" key="1">
    <citation type="submission" date="2022-07" db="EMBL/GenBank/DDBJ databases">
        <authorList>
            <person name="Li W.-J."/>
            <person name="Deng Q.-Q."/>
        </authorList>
    </citation>
    <scope>NUCLEOTIDE SEQUENCE [LARGE SCALE GENOMIC DNA]</scope>
    <source>
        <strain evidence="3 4">SYSU M60028</strain>
    </source>
</reference>
<dbReference type="Proteomes" id="UP001205890">
    <property type="component" value="Unassembled WGS sequence"/>
</dbReference>
<gene>
    <name evidence="3" type="ORF">NK718_20565</name>
</gene>
<feature type="domain" description="Inner membrane protein YgaP-like transmembrane" evidence="2">
    <location>
        <begin position="1"/>
        <end position="66"/>
    </location>
</feature>
<evidence type="ECO:0000313" key="4">
    <source>
        <dbReference type="Proteomes" id="UP001205890"/>
    </source>
</evidence>
<evidence type="ECO:0000256" key="1">
    <source>
        <dbReference type="SAM" id="Phobius"/>
    </source>
</evidence>
<evidence type="ECO:0000313" key="3">
    <source>
        <dbReference type="EMBL" id="MCP8940926.1"/>
    </source>
</evidence>
<name>A0ABT1LJ08_9HYPH</name>
<proteinExistence type="predicted"/>
<evidence type="ECO:0000259" key="2">
    <source>
        <dbReference type="Pfam" id="PF11127"/>
    </source>
</evidence>
<sequence>MPRNLGGIDRLFRFYLGLAMIAYALPFWAPQTGWNWVGWLGLVPLASAVVGACGVYRLVGLSTRPAS</sequence>
<dbReference type="RefSeq" id="WP_254746230.1">
    <property type="nucleotide sequence ID" value="NZ_JANCLU010000030.1"/>
</dbReference>
<feature type="transmembrane region" description="Helical" evidence="1">
    <location>
        <begin position="12"/>
        <end position="30"/>
    </location>
</feature>
<dbReference type="EMBL" id="JANCLU010000030">
    <property type="protein sequence ID" value="MCP8940926.1"/>
    <property type="molecule type" value="Genomic_DNA"/>
</dbReference>
<keyword evidence="1" id="KW-1133">Transmembrane helix</keyword>